<dbReference type="Gene3D" id="2.10.25.10">
    <property type="entry name" value="Laminin"/>
    <property type="match status" value="1"/>
</dbReference>
<sequence>MDALPPFYRSVMTAWFALERKFVDNEYNICGPRQSVVTLEKLSASFVYDTLYHQYRKQHRCVEKFANWDLPVDWSNVWLSLLLWRFIRPVRDTSWLIAHGILPTADRLLRFGMQVDPFCHCGRTESLIHLFIECPFAIQLIDWYFSVYKRFRPQSQRPTKCDLLVGYGKKVVHSYEAYGVSEHCVTNPYGSFWNMPADRNSRKRNLIVSFTDKYGTYSNQKLLVLKAIDQIAAKTNFYSVREDTCNLLHKLAEELNEEGVWKYVTSLNVLKEYDDLVITADNALTYINEEYTFQSHYMHKKQKVRLVITLKSMEIANGLTCNKSCDNQGSCRTQPYSSAQYCQCKPYFQGDKCEEHTEAQLAKTMDSLLEKTLNLPKLSDIAYDIKDMREYVGINFGEVRSAIGELEAVFKKAIDSITRMLTDQFQWSNLITLYNEEIREIEYYSNRFQQLPKLHPNTRVMEGKQLATAVLAENGVKKWLFEVNFLFIGRTGSPLVKHEPLMLVFMNRYKSLACTPAYKAAVDNTWRQLVLLQQMGFVVWVQALQIMGRPTEQVAQLYDAQTNTQVSTLNQKTCEYSIANSDNVQCTGGRYLYPAMKIMNQCKANYYITGTKETTCVKKESADAAHAAATQLALMVRNVPIYPDSAVASRIFMATSVRIEIVYGDIGLTTLPVTRVVTMGVPRRELGHTK</sequence>
<dbReference type="InterPro" id="IPR009030">
    <property type="entry name" value="Growth_fac_rcpt_cys_sf"/>
</dbReference>
<dbReference type="SUPFAM" id="SSF57184">
    <property type="entry name" value="Growth factor receptor domain"/>
    <property type="match status" value="1"/>
</dbReference>
<gene>
    <name evidence="1" type="ORF">PACLA_8A051062</name>
</gene>
<dbReference type="InterPro" id="IPR002049">
    <property type="entry name" value="LE_dom"/>
</dbReference>
<proteinExistence type="predicted"/>
<evidence type="ECO:0000313" key="2">
    <source>
        <dbReference type="Proteomes" id="UP001152795"/>
    </source>
</evidence>
<dbReference type="PROSITE" id="PS50026">
    <property type="entry name" value="EGF_3"/>
    <property type="match status" value="1"/>
</dbReference>
<comment type="caution">
    <text evidence="1">The sequence shown here is derived from an EMBL/GenBank/DDBJ whole genome shotgun (WGS) entry which is preliminary data.</text>
</comment>
<organism evidence="1 2">
    <name type="scientific">Paramuricea clavata</name>
    <name type="common">Red gorgonian</name>
    <name type="synonym">Violescent sea-whip</name>
    <dbReference type="NCBI Taxonomy" id="317549"/>
    <lineage>
        <taxon>Eukaryota</taxon>
        <taxon>Metazoa</taxon>
        <taxon>Cnidaria</taxon>
        <taxon>Anthozoa</taxon>
        <taxon>Octocorallia</taxon>
        <taxon>Malacalcyonacea</taxon>
        <taxon>Plexauridae</taxon>
        <taxon>Paramuricea</taxon>
    </lineage>
</organism>
<dbReference type="Proteomes" id="UP001152795">
    <property type="component" value="Unassembled WGS sequence"/>
</dbReference>
<name>A0A6S7GPS6_PARCT</name>
<dbReference type="OrthoDB" id="4405280at2759"/>
<keyword evidence="2" id="KW-1185">Reference proteome</keyword>
<protein>
    <submittedName>
        <fullName evidence="1">Transposon TX1 uncharacterized 149 kDa</fullName>
    </submittedName>
</protein>
<dbReference type="EMBL" id="CACRXK020001048">
    <property type="protein sequence ID" value="CAB3986640.1"/>
    <property type="molecule type" value="Genomic_DNA"/>
</dbReference>
<dbReference type="AlphaFoldDB" id="A0A6S7GPS6"/>
<dbReference type="PROSITE" id="PS00022">
    <property type="entry name" value="EGF_1"/>
    <property type="match status" value="1"/>
</dbReference>
<dbReference type="InterPro" id="IPR000742">
    <property type="entry name" value="EGF"/>
</dbReference>
<dbReference type="Pfam" id="PF13966">
    <property type="entry name" value="zf-RVT"/>
    <property type="match status" value="1"/>
</dbReference>
<accession>A0A6S7GPS6</accession>
<dbReference type="CDD" id="cd00055">
    <property type="entry name" value="EGF_Lam"/>
    <property type="match status" value="1"/>
</dbReference>
<dbReference type="InterPro" id="IPR026960">
    <property type="entry name" value="RVT-Znf"/>
</dbReference>
<evidence type="ECO:0000313" key="1">
    <source>
        <dbReference type="EMBL" id="CAB3986640.1"/>
    </source>
</evidence>
<reference evidence="1" key="1">
    <citation type="submission" date="2020-04" db="EMBL/GenBank/DDBJ databases">
        <authorList>
            <person name="Alioto T."/>
            <person name="Alioto T."/>
            <person name="Gomez Garrido J."/>
        </authorList>
    </citation>
    <scope>NUCLEOTIDE SEQUENCE</scope>
    <source>
        <strain evidence="1">A484AB</strain>
    </source>
</reference>